<organism evidence="1 2">
    <name type="scientific">Paenibacillus thalictri</name>
    <dbReference type="NCBI Taxonomy" id="2527873"/>
    <lineage>
        <taxon>Bacteria</taxon>
        <taxon>Bacillati</taxon>
        <taxon>Bacillota</taxon>
        <taxon>Bacilli</taxon>
        <taxon>Bacillales</taxon>
        <taxon>Paenibacillaceae</taxon>
        <taxon>Paenibacillus</taxon>
    </lineage>
</organism>
<sequence>MREAIKLRLAAEISALEGRCYEPYELATPADKPFVTIRMAEEAWDTPWTGIKRIFEVTAYSDTLTSVDMLLDEAVRSLHRIRLSDGSGSFFTCLWEGTVQAEGFDAEQQAVFRTIRFSVRAIRPQVDASIGQEPWLEATAAWTEGLVDPEWGVYRTYWPQDYKPRSVLWRTKQVDVLDKGTATVEIRKKLIGHVIAPDEQERLLLLTQLSVTLARTSKLHIGSERSAEISEIISDMRKYPFRCGQLSLTLSSRIAVSGSTELPIMAGIHAGANIF</sequence>
<dbReference type="EMBL" id="SIRE01000026">
    <property type="protein sequence ID" value="TBL71357.1"/>
    <property type="molecule type" value="Genomic_DNA"/>
</dbReference>
<keyword evidence="2" id="KW-1185">Reference proteome</keyword>
<proteinExistence type="predicted"/>
<comment type="caution">
    <text evidence="1">The sequence shown here is derived from an EMBL/GenBank/DDBJ whole genome shotgun (WGS) entry which is preliminary data.</text>
</comment>
<dbReference type="RefSeq" id="WP_131017222.1">
    <property type="nucleotide sequence ID" value="NZ_SIRE01000026.1"/>
</dbReference>
<dbReference type="AlphaFoldDB" id="A0A4Q9DGE0"/>
<name>A0A4Q9DGE0_9BACL</name>
<evidence type="ECO:0000313" key="1">
    <source>
        <dbReference type="EMBL" id="TBL71357.1"/>
    </source>
</evidence>
<evidence type="ECO:0000313" key="2">
    <source>
        <dbReference type="Proteomes" id="UP000293142"/>
    </source>
</evidence>
<reference evidence="1 2" key="1">
    <citation type="submission" date="2019-02" db="EMBL/GenBank/DDBJ databases">
        <title>Paenibacillus sp. nov., isolated from surface-sterilized tissue of Thalictrum simplex L.</title>
        <authorList>
            <person name="Tuo L."/>
        </authorList>
    </citation>
    <scope>NUCLEOTIDE SEQUENCE [LARGE SCALE GENOMIC DNA]</scope>
    <source>
        <strain evidence="1 2">N2SHLJ1</strain>
    </source>
</reference>
<dbReference type="OrthoDB" id="1679953at2"/>
<gene>
    <name evidence="1" type="ORF">EYB31_30145</name>
</gene>
<dbReference type="Proteomes" id="UP000293142">
    <property type="component" value="Unassembled WGS sequence"/>
</dbReference>
<accession>A0A4Q9DGE0</accession>
<protein>
    <submittedName>
        <fullName evidence="1">Uncharacterized protein</fullName>
    </submittedName>
</protein>